<proteinExistence type="predicted"/>
<feature type="chain" id="PRO_5047139372" description="Lipoprotein SmpA/OmlA domain-containing protein" evidence="1">
    <location>
        <begin position="19"/>
        <end position="150"/>
    </location>
</feature>
<keyword evidence="1" id="KW-0732">Signal</keyword>
<name>A0ABU0MQB0_9PROT</name>
<dbReference type="Proteomes" id="UP001244552">
    <property type="component" value="Unassembled WGS sequence"/>
</dbReference>
<evidence type="ECO:0000313" key="2">
    <source>
        <dbReference type="EMBL" id="MDQ0535667.1"/>
    </source>
</evidence>
<feature type="signal peptide" evidence="1">
    <location>
        <begin position="1"/>
        <end position="18"/>
    </location>
</feature>
<organism evidence="2 3">
    <name type="scientific">Azospirillum picis</name>
    <dbReference type="NCBI Taxonomy" id="488438"/>
    <lineage>
        <taxon>Bacteria</taxon>
        <taxon>Pseudomonadati</taxon>
        <taxon>Pseudomonadota</taxon>
        <taxon>Alphaproteobacteria</taxon>
        <taxon>Rhodospirillales</taxon>
        <taxon>Azospirillaceae</taxon>
        <taxon>Azospirillum</taxon>
    </lineage>
</organism>
<keyword evidence="3" id="KW-1185">Reference proteome</keyword>
<evidence type="ECO:0000256" key="1">
    <source>
        <dbReference type="SAM" id="SignalP"/>
    </source>
</evidence>
<comment type="caution">
    <text evidence="2">The sequence shown here is derived from an EMBL/GenBank/DDBJ whole genome shotgun (WGS) entry which is preliminary data.</text>
</comment>
<dbReference type="PROSITE" id="PS51257">
    <property type="entry name" value="PROKAR_LIPOPROTEIN"/>
    <property type="match status" value="1"/>
</dbReference>
<accession>A0ABU0MQB0</accession>
<sequence length="150" mass="15651">MKRLLAAVSVLTILTACAGQQQNAAGSAATGDGTTAAAASAPGARLVKSRDGRYEGEVIGTPAPSSRFAKLQIGMTMEEVSTLIGAPDNMIRHETGKRWIPFYFGNDAQRLQVIYRNEGCLTYTGGNVFGGGSAELIRITVAPKGGCLDT</sequence>
<gene>
    <name evidence="2" type="ORF">QO018_004551</name>
</gene>
<dbReference type="RefSeq" id="WP_307354513.1">
    <property type="nucleotide sequence ID" value="NZ_JAUSVU010000019.1"/>
</dbReference>
<evidence type="ECO:0008006" key="4">
    <source>
        <dbReference type="Google" id="ProtNLM"/>
    </source>
</evidence>
<evidence type="ECO:0000313" key="3">
    <source>
        <dbReference type="Proteomes" id="UP001244552"/>
    </source>
</evidence>
<protein>
    <recommendedName>
        <fullName evidence="4">Lipoprotein SmpA/OmlA domain-containing protein</fullName>
    </recommendedName>
</protein>
<dbReference type="EMBL" id="JAUSVU010000019">
    <property type="protein sequence ID" value="MDQ0535667.1"/>
    <property type="molecule type" value="Genomic_DNA"/>
</dbReference>
<reference evidence="2 3" key="1">
    <citation type="submission" date="2023-07" db="EMBL/GenBank/DDBJ databases">
        <title>Genomic Encyclopedia of Type Strains, Phase IV (KMG-IV): sequencing the most valuable type-strain genomes for metagenomic binning, comparative biology and taxonomic classification.</title>
        <authorList>
            <person name="Goeker M."/>
        </authorList>
    </citation>
    <scope>NUCLEOTIDE SEQUENCE [LARGE SCALE GENOMIC DNA]</scope>
    <source>
        <strain evidence="2 3">DSM 19922</strain>
    </source>
</reference>